<dbReference type="Gene3D" id="1.10.260.40">
    <property type="entry name" value="lambda repressor-like DNA-binding domains"/>
    <property type="match status" value="1"/>
</dbReference>
<comment type="caution">
    <text evidence="2">The sequence shown here is derived from an EMBL/GenBank/DDBJ whole genome shotgun (WGS) entry which is preliminary data.</text>
</comment>
<dbReference type="GO" id="GO:0003677">
    <property type="term" value="F:DNA binding"/>
    <property type="evidence" value="ECO:0007669"/>
    <property type="project" value="InterPro"/>
</dbReference>
<dbReference type="SMART" id="SM00530">
    <property type="entry name" value="HTH_XRE"/>
    <property type="match status" value="1"/>
</dbReference>
<accession>A0A7W7WWA2</accession>
<dbReference type="Pfam" id="PF00931">
    <property type="entry name" value="NB-ARC"/>
    <property type="match status" value="1"/>
</dbReference>
<organism evidence="2 3">
    <name type="scientific">Saccharothrix violaceirubra</name>
    <dbReference type="NCBI Taxonomy" id="413306"/>
    <lineage>
        <taxon>Bacteria</taxon>
        <taxon>Bacillati</taxon>
        <taxon>Actinomycetota</taxon>
        <taxon>Actinomycetes</taxon>
        <taxon>Pseudonocardiales</taxon>
        <taxon>Pseudonocardiaceae</taxon>
        <taxon>Saccharothrix</taxon>
    </lineage>
</organism>
<dbReference type="InterPro" id="IPR027417">
    <property type="entry name" value="P-loop_NTPase"/>
</dbReference>
<dbReference type="Gene3D" id="3.40.50.300">
    <property type="entry name" value="P-loop containing nucleotide triphosphate hydrolases"/>
    <property type="match status" value="1"/>
</dbReference>
<dbReference type="Pfam" id="PF01381">
    <property type="entry name" value="HTH_3"/>
    <property type="match status" value="1"/>
</dbReference>
<proteinExistence type="predicted"/>
<dbReference type="EMBL" id="JACHJS010000001">
    <property type="protein sequence ID" value="MBB4965777.1"/>
    <property type="molecule type" value="Genomic_DNA"/>
</dbReference>
<dbReference type="PROSITE" id="PS50943">
    <property type="entry name" value="HTH_CROC1"/>
    <property type="match status" value="1"/>
</dbReference>
<dbReference type="InterPro" id="IPR001387">
    <property type="entry name" value="Cro/C1-type_HTH"/>
</dbReference>
<dbReference type="CDD" id="cd00093">
    <property type="entry name" value="HTH_XRE"/>
    <property type="match status" value="1"/>
</dbReference>
<evidence type="ECO:0000259" key="1">
    <source>
        <dbReference type="PROSITE" id="PS50943"/>
    </source>
</evidence>
<feature type="domain" description="HTH cro/C1-type" evidence="1">
    <location>
        <begin position="8"/>
        <end position="44"/>
    </location>
</feature>
<dbReference type="PANTHER" id="PTHR47691">
    <property type="entry name" value="REGULATOR-RELATED"/>
    <property type="match status" value="1"/>
</dbReference>
<dbReference type="Proteomes" id="UP000542674">
    <property type="component" value="Unassembled WGS sequence"/>
</dbReference>
<dbReference type="PRINTS" id="PR00364">
    <property type="entry name" value="DISEASERSIST"/>
</dbReference>
<dbReference type="AlphaFoldDB" id="A0A7W7WWA2"/>
<keyword evidence="3" id="KW-1185">Reference proteome</keyword>
<dbReference type="RefSeq" id="WP_184669458.1">
    <property type="nucleotide sequence ID" value="NZ_BAABAI010000038.1"/>
</dbReference>
<dbReference type="GO" id="GO:0043531">
    <property type="term" value="F:ADP binding"/>
    <property type="evidence" value="ECO:0007669"/>
    <property type="project" value="InterPro"/>
</dbReference>
<evidence type="ECO:0000313" key="3">
    <source>
        <dbReference type="Proteomes" id="UP000542674"/>
    </source>
</evidence>
<name>A0A7W7WWA2_9PSEU</name>
<dbReference type="SUPFAM" id="SSF52540">
    <property type="entry name" value="P-loop containing nucleoside triphosphate hydrolases"/>
    <property type="match status" value="1"/>
</dbReference>
<dbReference type="PANTHER" id="PTHR47691:SF3">
    <property type="entry name" value="HTH-TYPE TRANSCRIPTIONAL REGULATOR RV0890C-RELATED"/>
    <property type="match status" value="1"/>
</dbReference>
<gene>
    <name evidence="2" type="ORF">F4559_003136</name>
</gene>
<evidence type="ECO:0000313" key="2">
    <source>
        <dbReference type="EMBL" id="MBB4965777.1"/>
    </source>
</evidence>
<reference evidence="2 3" key="1">
    <citation type="submission" date="2020-08" db="EMBL/GenBank/DDBJ databases">
        <title>Sequencing the genomes of 1000 actinobacteria strains.</title>
        <authorList>
            <person name="Klenk H.-P."/>
        </authorList>
    </citation>
    <scope>NUCLEOTIDE SEQUENCE [LARGE SCALE GENOMIC DNA]</scope>
    <source>
        <strain evidence="2 3">DSM 45084</strain>
    </source>
</reference>
<dbReference type="SUPFAM" id="SSF47413">
    <property type="entry name" value="lambda repressor-like DNA-binding domains"/>
    <property type="match status" value="1"/>
</dbReference>
<sequence>MNYFGAVLLRLRLDRGMTQEELAEKSGLSARAIGNMERGTVARPHRRSVDSLGAVLGDAALRALRAVAWTPQPLRQVPRQLPPDAESFVGRCAELRELATLVSPAPGRRLGPVVVSVSGVPGVGKTAFAVRACQVVGERFPDGQLFVNLQGGMAVDEVAARLLRGLGITGDGLPADIDERAALLRSTLHDRRFVLVLDGVVDERQIRALLPNSAHCLVILTSRRTLTGLNVAKRVVLGALDLGTGLDMLRSTLGPDVVDAQSGAAAEVVRLCGGHPLALRIMINQLASRPHWCLAQLAARLRPESDRLAQLEVGDLSMRAALESVYRQLSVPAATLLLGVARAPGVELTVGLAETLLAGGPLVALRAVDELVDANLVVATGRSRWSLPDLVRLFGREVAGHARWRDRRDHRSVR</sequence>
<protein>
    <submittedName>
        <fullName evidence="2">Transcriptional regulator with XRE-family HTH domain</fullName>
    </submittedName>
</protein>
<dbReference type="InterPro" id="IPR010982">
    <property type="entry name" value="Lambda_DNA-bd_dom_sf"/>
</dbReference>
<dbReference type="InterPro" id="IPR002182">
    <property type="entry name" value="NB-ARC"/>
</dbReference>